<dbReference type="PANTHER" id="PTHR42754:SF1">
    <property type="entry name" value="LIPOPROTEIN"/>
    <property type="match status" value="1"/>
</dbReference>
<sequence>MKGKIILRIAFCVLMMSDLFYAQVPDTLWTKRYDHSSYHSNDVGYSAGQTLDGSYILASSSWNGTDMDMWIIKTDSIGNPIWQTTWFGLSGGDDEPSCVRQTFDGGYILTGYTTRTGWGNTDLELIKYSASGVKEWEKRYGVQGDWMIDFGTWVEQTPDSGYIITGMHSSPEGIWLIKTDQLGNILWQRTFSEGMSGNCVRQTSDNGYIISGSSSTGGCLLKTDSLGNRLWVKYLGGSDMQKVFEIQDGYAILGNKNGDFWLVKTDSFGNLIWEKTYGGSDTENAYAMGLVNDGGYILTGRTFSFGAGESDLWIVRTDSLGDTLWTKTLGGPYNEWGMAVEQTQDNCYMVFGYTELGGTGSDDAWLIKLETDFVGIEETYAVLPNKLFILQILPNPVGYQTQIRYQLFCKSRVNIAIFNIFGEQVAKIVNDEYKDAGSYCISWLPLDTFGRRLPAGVYFCRLRVNKDEQTKKIIIVDKTDSGCSYLPKGIKRR</sequence>
<dbReference type="InterPro" id="IPR026444">
    <property type="entry name" value="Secre_tail"/>
</dbReference>
<evidence type="ECO:0000256" key="1">
    <source>
        <dbReference type="SAM" id="SignalP"/>
    </source>
</evidence>
<keyword evidence="1" id="KW-0732">Signal</keyword>
<evidence type="ECO:0000313" key="3">
    <source>
        <dbReference type="Proteomes" id="UP000191663"/>
    </source>
</evidence>
<evidence type="ECO:0000313" key="2">
    <source>
        <dbReference type="EMBL" id="OPX18543.1"/>
    </source>
</evidence>
<dbReference type="SUPFAM" id="SSF50998">
    <property type="entry name" value="Quinoprotein alcohol dehydrogenase-like"/>
    <property type="match status" value="1"/>
</dbReference>
<dbReference type="AlphaFoldDB" id="A0A1V4QGQ7"/>
<comment type="caution">
    <text evidence="2">The sequence shown here is derived from an EMBL/GenBank/DDBJ whole genome shotgun (WGS) entry which is preliminary data.</text>
</comment>
<feature type="signal peptide" evidence="1">
    <location>
        <begin position="1"/>
        <end position="22"/>
    </location>
</feature>
<organism evidence="2 3">
    <name type="scientific">candidate division WOR-3 bacterium 4484_100</name>
    <dbReference type="NCBI Taxonomy" id="1936077"/>
    <lineage>
        <taxon>Bacteria</taxon>
        <taxon>Bacteria division WOR-3</taxon>
    </lineage>
</organism>
<gene>
    <name evidence="2" type="ORF">BXT86_00695</name>
</gene>
<name>A0A1V4QGQ7_UNCW3</name>
<dbReference type="Gene3D" id="2.60.40.4070">
    <property type="match status" value="1"/>
</dbReference>
<feature type="chain" id="PRO_5012550775" description="Secretion system C-terminal sorting domain-containing protein" evidence="1">
    <location>
        <begin position="23"/>
        <end position="493"/>
    </location>
</feature>
<dbReference type="NCBIfam" id="TIGR04183">
    <property type="entry name" value="Por_Secre_tail"/>
    <property type="match status" value="1"/>
</dbReference>
<reference evidence="3" key="1">
    <citation type="submission" date="2017-01" db="EMBL/GenBank/DDBJ databases">
        <title>Novel pathways for hydrocarbon cycling and metabolic interdependencies in hydrothermal sediment communities.</title>
        <authorList>
            <person name="Dombrowski N."/>
            <person name="Seitz K."/>
            <person name="Teske A."/>
            <person name="Baker B."/>
        </authorList>
    </citation>
    <scope>NUCLEOTIDE SEQUENCE [LARGE SCALE GENOMIC DNA]</scope>
</reference>
<dbReference type="EMBL" id="MUKB01000009">
    <property type="protein sequence ID" value="OPX18543.1"/>
    <property type="molecule type" value="Genomic_DNA"/>
</dbReference>
<accession>A0A1V4QGQ7</accession>
<dbReference type="PANTHER" id="PTHR42754">
    <property type="entry name" value="ENDOGLUCANASE"/>
    <property type="match status" value="1"/>
</dbReference>
<evidence type="ECO:0008006" key="4">
    <source>
        <dbReference type="Google" id="ProtNLM"/>
    </source>
</evidence>
<dbReference type="Proteomes" id="UP000191663">
    <property type="component" value="Unassembled WGS sequence"/>
</dbReference>
<protein>
    <recommendedName>
        <fullName evidence="4">Secretion system C-terminal sorting domain-containing protein</fullName>
    </recommendedName>
</protein>
<proteinExistence type="predicted"/>
<dbReference type="InterPro" id="IPR011047">
    <property type="entry name" value="Quinoprotein_ADH-like_sf"/>
</dbReference>